<sequence length="65" mass="7585">VQALIIDKAHCIIEWGDDFRKDNRLAKLCDYIGQDTPILAVTAICDTETFEVIWKSLKFECHPFW</sequence>
<evidence type="ECO:0000313" key="1">
    <source>
        <dbReference type="EMBL" id="KAJ7358550.1"/>
    </source>
</evidence>
<dbReference type="Proteomes" id="UP001218218">
    <property type="component" value="Unassembled WGS sequence"/>
</dbReference>
<dbReference type="AlphaFoldDB" id="A0AAD7AHY1"/>
<organism evidence="1 2">
    <name type="scientific">Mycena albidolilacea</name>
    <dbReference type="NCBI Taxonomy" id="1033008"/>
    <lineage>
        <taxon>Eukaryota</taxon>
        <taxon>Fungi</taxon>
        <taxon>Dikarya</taxon>
        <taxon>Basidiomycota</taxon>
        <taxon>Agaricomycotina</taxon>
        <taxon>Agaricomycetes</taxon>
        <taxon>Agaricomycetidae</taxon>
        <taxon>Agaricales</taxon>
        <taxon>Marasmiineae</taxon>
        <taxon>Mycenaceae</taxon>
        <taxon>Mycena</taxon>
    </lineage>
</organism>
<protein>
    <recommendedName>
        <fullName evidence="3">Helicase ATP-binding domain-containing protein</fullName>
    </recommendedName>
</protein>
<evidence type="ECO:0008006" key="3">
    <source>
        <dbReference type="Google" id="ProtNLM"/>
    </source>
</evidence>
<dbReference type="InterPro" id="IPR027417">
    <property type="entry name" value="P-loop_NTPase"/>
</dbReference>
<proteinExistence type="predicted"/>
<feature type="non-terminal residue" evidence="1">
    <location>
        <position position="1"/>
    </location>
</feature>
<evidence type="ECO:0000313" key="2">
    <source>
        <dbReference type="Proteomes" id="UP001218218"/>
    </source>
</evidence>
<name>A0AAD7AHY1_9AGAR</name>
<dbReference type="Gene3D" id="3.40.50.300">
    <property type="entry name" value="P-loop containing nucleotide triphosphate hydrolases"/>
    <property type="match status" value="1"/>
</dbReference>
<dbReference type="EMBL" id="JARIHO010000007">
    <property type="protein sequence ID" value="KAJ7358550.1"/>
    <property type="molecule type" value="Genomic_DNA"/>
</dbReference>
<reference evidence="1" key="1">
    <citation type="submission" date="2023-03" db="EMBL/GenBank/DDBJ databases">
        <title>Massive genome expansion in bonnet fungi (Mycena s.s.) driven by repeated elements and novel gene families across ecological guilds.</title>
        <authorList>
            <consortium name="Lawrence Berkeley National Laboratory"/>
            <person name="Harder C.B."/>
            <person name="Miyauchi S."/>
            <person name="Viragh M."/>
            <person name="Kuo A."/>
            <person name="Thoen E."/>
            <person name="Andreopoulos B."/>
            <person name="Lu D."/>
            <person name="Skrede I."/>
            <person name="Drula E."/>
            <person name="Henrissat B."/>
            <person name="Morin E."/>
            <person name="Kohler A."/>
            <person name="Barry K."/>
            <person name="LaButti K."/>
            <person name="Morin E."/>
            <person name="Salamov A."/>
            <person name="Lipzen A."/>
            <person name="Mereny Z."/>
            <person name="Hegedus B."/>
            <person name="Baldrian P."/>
            <person name="Stursova M."/>
            <person name="Weitz H."/>
            <person name="Taylor A."/>
            <person name="Grigoriev I.V."/>
            <person name="Nagy L.G."/>
            <person name="Martin F."/>
            <person name="Kauserud H."/>
        </authorList>
    </citation>
    <scope>NUCLEOTIDE SEQUENCE</scope>
    <source>
        <strain evidence="1">CBHHK002</strain>
    </source>
</reference>
<comment type="caution">
    <text evidence="1">The sequence shown here is derived from an EMBL/GenBank/DDBJ whole genome shotgun (WGS) entry which is preliminary data.</text>
</comment>
<accession>A0AAD7AHY1</accession>
<gene>
    <name evidence="1" type="ORF">DFH08DRAFT_616538</name>
</gene>
<feature type="non-terminal residue" evidence="1">
    <location>
        <position position="65"/>
    </location>
</feature>
<keyword evidence="2" id="KW-1185">Reference proteome</keyword>